<accession>A0ABX4FBR1</accession>
<evidence type="ECO:0000313" key="2">
    <source>
        <dbReference type="EMBL" id="OZI70006.1"/>
    </source>
</evidence>
<organism evidence="2 3">
    <name type="scientific">Bordetella genomosp. 6</name>
    <dbReference type="NCBI Taxonomy" id="463024"/>
    <lineage>
        <taxon>Bacteria</taxon>
        <taxon>Pseudomonadati</taxon>
        <taxon>Pseudomonadota</taxon>
        <taxon>Betaproteobacteria</taxon>
        <taxon>Burkholderiales</taxon>
        <taxon>Alcaligenaceae</taxon>
        <taxon>Bordetella</taxon>
    </lineage>
</organism>
<dbReference type="PROSITE" id="PS50943">
    <property type="entry name" value="HTH_CROC1"/>
    <property type="match status" value="1"/>
</dbReference>
<proteinExistence type="predicted"/>
<keyword evidence="3" id="KW-1185">Reference proteome</keyword>
<dbReference type="Pfam" id="PF13560">
    <property type="entry name" value="HTH_31"/>
    <property type="match status" value="1"/>
</dbReference>
<name>A0ABX4FBR1_9BORD</name>
<dbReference type="InterPro" id="IPR010982">
    <property type="entry name" value="Lambda_DNA-bd_dom_sf"/>
</dbReference>
<dbReference type="Gene3D" id="1.10.260.40">
    <property type="entry name" value="lambda repressor-like DNA-binding domains"/>
    <property type="match status" value="1"/>
</dbReference>
<dbReference type="InterPro" id="IPR001387">
    <property type="entry name" value="Cro/C1-type_HTH"/>
</dbReference>
<comment type="caution">
    <text evidence="2">The sequence shown here is derived from an EMBL/GenBank/DDBJ whole genome shotgun (WGS) entry which is preliminary data.</text>
</comment>
<sequence length="117" mass="13035">MIAVMKRDETPLLPDKRQTETRQLGARIAQMRHALRLRQADVAARAGVSRSTAVLIEKGDPGRTLAQVLRYIHAMAPEVSLQMLLSGDVPALVALNARQRPQRVRATTKAELRDLDF</sequence>
<dbReference type="Proteomes" id="UP000216524">
    <property type="component" value="Unassembled WGS sequence"/>
</dbReference>
<reference evidence="2 3" key="1">
    <citation type="submission" date="2017-05" db="EMBL/GenBank/DDBJ databases">
        <title>Complete and WGS of Bordetella genogroups.</title>
        <authorList>
            <person name="Spilker T."/>
            <person name="Lipuma J."/>
        </authorList>
    </citation>
    <scope>NUCLEOTIDE SEQUENCE [LARGE SCALE GENOMIC DNA]</scope>
    <source>
        <strain evidence="2 3">AU3139</strain>
    </source>
</reference>
<gene>
    <name evidence="2" type="ORF">CAL23_20695</name>
</gene>
<feature type="domain" description="HTH cro/C1-type" evidence="1">
    <location>
        <begin position="28"/>
        <end position="59"/>
    </location>
</feature>
<evidence type="ECO:0000259" key="1">
    <source>
        <dbReference type="PROSITE" id="PS50943"/>
    </source>
</evidence>
<protein>
    <submittedName>
        <fullName evidence="2">Transcriptional regulator</fullName>
    </submittedName>
</protein>
<dbReference type="EMBL" id="NEVV01000007">
    <property type="protein sequence ID" value="OZI70006.1"/>
    <property type="molecule type" value="Genomic_DNA"/>
</dbReference>
<evidence type="ECO:0000313" key="3">
    <source>
        <dbReference type="Proteomes" id="UP000216524"/>
    </source>
</evidence>
<dbReference type="CDD" id="cd00093">
    <property type="entry name" value="HTH_XRE"/>
    <property type="match status" value="1"/>
</dbReference>
<dbReference type="SUPFAM" id="SSF47413">
    <property type="entry name" value="lambda repressor-like DNA-binding domains"/>
    <property type="match status" value="1"/>
</dbReference>